<dbReference type="SMART" id="SM00972">
    <property type="entry name" value="SCPU"/>
    <property type="match status" value="2"/>
</dbReference>
<keyword evidence="1" id="KW-0732">Signal</keyword>
<feature type="signal peptide" evidence="1">
    <location>
        <begin position="1"/>
        <end position="19"/>
    </location>
</feature>
<organism evidence="3 4">
    <name type="scientific">Aureimonas altamirensis DSM 21988</name>
    <dbReference type="NCBI Taxonomy" id="1121026"/>
    <lineage>
        <taxon>Bacteria</taxon>
        <taxon>Pseudomonadati</taxon>
        <taxon>Pseudomonadota</taxon>
        <taxon>Alphaproteobacteria</taxon>
        <taxon>Hyphomicrobiales</taxon>
        <taxon>Aurantimonadaceae</taxon>
        <taxon>Aureimonas</taxon>
    </lineage>
</organism>
<accession>A0ABY1IMS0</accession>
<feature type="domain" description="Spore coat protein U/FanG" evidence="2">
    <location>
        <begin position="168"/>
        <end position="300"/>
    </location>
</feature>
<dbReference type="InterPro" id="IPR053167">
    <property type="entry name" value="Spore_coat_component"/>
</dbReference>
<dbReference type="EMBL" id="FQZC01000003">
    <property type="protein sequence ID" value="SHJ49871.1"/>
    <property type="molecule type" value="Genomic_DNA"/>
</dbReference>
<dbReference type="PANTHER" id="PTHR37089:SF4">
    <property type="entry name" value="EXPORTED PROTEIN"/>
    <property type="match status" value="1"/>
</dbReference>
<feature type="domain" description="Spore coat protein U/FanG" evidence="2">
    <location>
        <begin position="14"/>
        <end position="141"/>
    </location>
</feature>
<dbReference type="RefSeq" id="WP_060606981.1">
    <property type="nucleotide sequence ID" value="NZ_FQZC01000003.1"/>
</dbReference>
<keyword evidence="3" id="KW-0946">Virion</keyword>
<evidence type="ECO:0000259" key="2">
    <source>
        <dbReference type="Pfam" id="PF05229"/>
    </source>
</evidence>
<comment type="caution">
    <text evidence="3">The sequence shown here is derived from an EMBL/GenBank/DDBJ whole genome shotgun (WGS) entry which is preliminary data.</text>
</comment>
<evidence type="ECO:0000313" key="4">
    <source>
        <dbReference type="Proteomes" id="UP000184290"/>
    </source>
</evidence>
<keyword evidence="3" id="KW-0167">Capsid protein</keyword>
<keyword evidence="4" id="KW-1185">Reference proteome</keyword>
<sequence length="303" mass="31580">MRIALAFCALLFLSVPASAQLRCDMTVSSIDFGSIDPLRTTSATAIGTVSVNCGLLGVFCPSIGFGSGGAASSPRRRLNGPNGAFLEFDLFRDAAYSVPYGSRDNPALGPPLAISLLNYSAPVYARLYRGASIPQPGLYTANFTGADAYADYGLTALLSCGLLTSRATTSFSVRAVVESQCTVGAASLNFGTTGLIRQPIDATTNLSVQCTPGTPYRITLGGGQSSAADPTQRRMRAANGREVTYGLYRDPARSQGWGNTSATLLSGTGTGSGQTVPIYGRVPQQATPPPAVYTDIVLITIEY</sequence>
<dbReference type="PANTHER" id="PTHR37089">
    <property type="entry name" value="PROTEIN U-RELATED"/>
    <property type="match status" value="1"/>
</dbReference>
<name>A0ABY1IMS0_9HYPH</name>
<dbReference type="Proteomes" id="UP000184290">
    <property type="component" value="Unassembled WGS sequence"/>
</dbReference>
<protein>
    <submittedName>
        <fullName evidence="3">Spore coat protein U (SCPU) domain-containing protein</fullName>
    </submittedName>
</protein>
<proteinExistence type="predicted"/>
<evidence type="ECO:0000313" key="3">
    <source>
        <dbReference type="EMBL" id="SHJ49871.1"/>
    </source>
</evidence>
<dbReference type="Pfam" id="PF05229">
    <property type="entry name" value="SCPU"/>
    <property type="match status" value="2"/>
</dbReference>
<dbReference type="InterPro" id="IPR007893">
    <property type="entry name" value="Spore_coat_U/FanG"/>
</dbReference>
<reference evidence="3 4" key="1">
    <citation type="submission" date="2016-11" db="EMBL/GenBank/DDBJ databases">
        <authorList>
            <person name="Varghese N."/>
            <person name="Submissions S."/>
        </authorList>
    </citation>
    <scope>NUCLEOTIDE SEQUENCE [LARGE SCALE GENOMIC DNA]</scope>
    <source>
        <strain evidence="3 4">DSM 21988</strain>
    </source>
</reference>
<gene>
    <name evidence="3" type="ORF">SAMN02745911_2677</name>
</gene>
<evidence type="ECO:0000256" key="1">
    <source>
        <dbReference type="SAM" id="SignalP"/>
    </source>
</evidence>
<feature type="chain" id="PRO_5046092347" evidence="1">
    <location>
        <begin position="20"/>
        <end position="303"/>
    </location>
</feature>